<proteinExistence type="predicted"/>
<dbReference type="EMBL" id="UPTC01000615">
    <property type="protein sequence ID" value="VBB29455.1"/>
    <property type="molecule type" value="Genomic_DNA"/>
</dbReference>
<name>A0A498SEK7_ACAVI</name>
<feature type="compositionally biased region" description="Polar residues" evidence="1">
    <location>
        <begin position="20"/>
        <end position="29"/>
    </location>
</feature>
<dbReference type="Proteomes" id="UP000276991">
    <property type="component" value="Unassembled WGS sequence"/>
</dbReference>
<sequence>MIKGRRTVLLSFLKSNAQRTQISRDTNSRAAAAAAAAPEKQQQALQILRPFDAIEFTDSCGSRPPTLCNQ</sequence>
<feature type="region of interest" description="Disordered" evidence="1">
    <location>
        <begin position="20"/>
        <end position="39"/>
    </location>
</feature>
<protein>
    <submittedName>
        <fullName evidence="2">Uncharacterized protein</fullName>
    </submittedName>
</protein>
<organism evidence="2 3">
    <name type="scientific">Acanthocheilonema viteae</name>
    <name type="common">Filarial nematode worm</name>
    <name type="synonym">Dipetalonema viteae</name>
    <dbReference type="NCBI Taxonomy" id="6277"/>
    <lineage>
        <taxon>Eukaryota</taxon>
        <taxon>Metazoa</taxon>
        <taxon>Ecdysozoa</taxon>
        <taxon>Nematoda</taxon>
        <taxon>Chromadorea</taxon>
        <taxon>Rhabditida</taxon>
        <taxon>Spirurina</taxon>
        <taxon>Spiruromorpha</taxon>
        <taxon>Filarioidea</taxon>
        <taxon>Onchocercidae</taxon>
        <taxon>Acanthocheilonema</taxon>
    </lineage>
</organism>
<evidence type="ECO:0000313" key="2">
    <source>
        <dbReference type="EMBL" id="VBB29455.1"/>
    </source>
</evidence>
<gene>
    <name evidence="2" type="ORF">NAV_LOCUS4257</name>
</gene>
<evidence type="ECO:0000256" key="1">
    <source>
        <dbReference type="SAM" id="MobiDB-lite"/>
    </source>
</evidence>
<reference evidence="2 3" key="1">
    <citation type="submission" date="2018-08" db="EMBL/GenBank/DDBJ databases">
        <authorList>
            <person name="Laetsch R D."/>
            <person name="Stevens L."/>
            <person name="Kumar S."/>
            <person name="Blaxter L. M."/>
        </authorList>
    </citation>
    <scope>NUCLEOTIDE SEQUENCE [LARGE SCALE GENOMIC DNA]</scope>
</reference>
<keyword evidence="3" id="KW-1185">Reference proteome</keyword>
<accession>A0A498SEK7</accession>
<evidence type="ECO:0000313" key="3">
    <source>
        <dbReference type="Proteomes" id="UP000276991"/>
    </source>
</evidence>
<dbReference type="AlphaFoldDB" id="A0A498SEK7"/>